<accession>A0A9X2VIW4</accession>
<dbReference type="EMBL" id="JANYMP010000003">
    <property type="protein sequence ID" value="MCS7476949.1"/>
    <property type="molecule type" value="Genomic_DNA"/>
</dbReference>
<dbReference type="AlphaFoldDB" id="A0A9X2VIW4"/>
<dbReference type="InterPro" id="IPR038125">
    <property type="entry name" value="HTHP_sf"/>
</dbReference>
<protein>
    <submittedName>
        <fullName evidence="1">Hexameric tyrosine-coordinated heme protein</fullName>
    </submittedName>
</protein>
<organism evidence="1 2">
    <name type="scientific">Umezawaea endophytica</name>
    <dbReference type="NCBI Taxonomy" id="1654476"/>
    <lineage>
        <taxon>Bacteria</taxon>
        <taxon>Bacillati</taxon>
        <taxon>Actinomycetota</taxon>
        <taxon>Actinomycetes</taxon>
        <taxon>Pseudonocardiales</taxon>
        <taxon>Pseudonocardiaceae</taxon>
        <taxon>Umezawaea</taxon>
    </lineage>
</organism>
<dbReference type="InterPro" id="IPR021111">
    <property type="entry name" value="Hexamer_Tyr-coord_heme_pr_HTHP"/>
</dbReference>
<sequence length="75" mass="8192">MTTTERLSLVTPTVEEGRDLAIKLARSTVKATQPDAEVRARLRPVYAEDPLALVAIAHVVAAEFATIAAANDYWR</sequence>
<reference evidence="1" key="1">
    <citation type="submission" date="2022-08" db="EMBL/GenBank/DDBJ databases">
        <authorList>
            <person name="Tistechok S."/>
            <person name="Samborskyy M."/>
            <person name="Roman I."/>
        </authorList>
    </citation>
    <scope>NUCLEOTIDE SEQUENCE</scope>
    <source>
        <strain evidence="1">DSM 103496</strain>
    </source>
</reference>
<keyword evidence="2" id="KW-1185">Reference proteome</keyword>
<evidence type="ECO:0000313" key="1">
    <source>
        <dbReference type="EMBL" id="MCS7476949.1"/>
    </source>
</evidence>
<proteinExistence type="predicted"/>
<gene>
    <name evidence="1" type="ORF">NZH93_08780</name>
</gene>
<evidence type="ECO:0000313" key="2">
    <source>
        <dbReference type="Proteomes" id="UP001141259"/>
    </source>
</evidence>
<dbReference type="Gene3D" id="6.10.80.10">
    <property type="entry name" value="Hexameric tyrosine-coordinated heme protein (HTHP)"/>
    <property type="match status" value="1"/>
</dbReference>
<dbReference type="Proteomes" id="UP001141259">
    <property type="component" value="Unassembled WGS sequence"/>
</dbReference>
<name>A0A9X2VIW4_9PSEU</name>
<dbReference type="RefSeq" id="WP_259622462.1">
    <property type="nucleotide sequence ID" value="NZ_JANYMP010000003.1"/>
</dbReference>
<comment type="caution">
    <text evidence="1">The sequence shown here is derived from an EMBL/GenBank/DDBJ whole genome shotgun (WGS) entry which is preliminary data.</text>
</comment>
<dbReference type="Pfam" id="PF11534">
    <property type="entry name" value="HTHP"/>
    <property type="match status" value="1"/>
</dbReference>